<sequence>MKNEGIFSALYPSAPQNSISFGFPQEKGFQGIGARANLATGLQIAYTNREANKDPPRYDTHKTHFNFLKSLFLPGLSCVLSFS</sequence>
<dbReference type="EMBL" id="CP036317">
    <property type="protein sequence ID" value="QDV17086.1"/>
    <property type="molecule type" value="Genomic_DNA"/>
</dbReference>
<accession>A0A518FL41</accession>
<reference evidence="1 2" key="1">
    <citation type="submission" date="2019-02" db="EMBL/GenBank/DDBJ databases">
        <title>Deep-cultivation of Planctomycetes and their phenomic and genomic characterization uncovers novel biology.</title>
        <authorList>
            <person name="Wiegand S."/>
            <person name="Jogler M."/>
            <person name="Boedeker C."/>
            <person name="Pinto D."/>
            <person name="Vollmers J."/>
            <person name="Rivas-Marin E."/>
            <person name="Kohn T."/>
            <person name="Peeters S.H."/>
            <person name="Heuer A."/>
            <person name="Rast P."/>
            <person name="Oberbeckmann S."/>
            <person name="Bunk B."/>
            <person name="Jeske O."/>
            <person name="Meyerdierks A."/>
            <person name="Storesund J.E."/>
            <person name="Kallscheuer N."/>
            <person name="Luecker S."/>
            <person name="Lage O.M."/>
            <person name="Pohl T."/>
            <person name="Merkel B.J."/>
            <person name="Hornburger P."/>
            <person name="Mueller R.-W."/>
            <person name="Bruemmer F."/>
            <person name="Labrenz M."/>
            <person name="Spormann A.M."/>
            <person name="Op den Camp H."/>
            <person name="Overmann J."/>
            <person name="Amann R."/>
            <person name="Jetten M.S.M."/>
            <person name="Mascher T."/>
            <person name="Medema M.H."/>
            <person name="Devos D.P."/>
            <person name="Kaster A.-K."/>
            <person name="Ovreas L."/>
            <person name="Rohde M."/>
            <person name="Galperin M.Y."/>
            <person name="Jogler C."/>
        </authorList>
    </citation>
    <scope>NUCLEOTIDE SEQUENCE [LARGE SCALE GENOMIC DNA]</scope>
    <source>
        <strain evidence="1 2">Pan153</strain>
    </source>
</reference>
<dbReference type="Proteomes" id="UP000320839">
    <property type="component" value="Chromosome"/>
</dbReference>
<proteinExistence type="predicted"/>
<dbReference type="AlphaFoldDB" id="A0A518FL41"/>
<organism evidence="1 2">
    <name type="scientific">Gimesia panareensis</name>
    <dbReference type="NCBI Taxonomy" id="2527978"/>
    <lineage>
        <taxon>Bacteria</taxon>
        <taxon>Pseudomonadati</taxon>
        <taxon>Planctomycetota</taxon>
        <taxon>Planctomycetia</taxon>
        <taxon>Planctomycetales</taxon>
        <taxon>Planctomycetaceae</taxon>
        <taxon>Gimesia</taxon>
    </lineage>
</organism>
<evidence type="ECO:0000313" key="2">
    <source>
        <dbReference type="Proteomes" id="UP000320839"/>
    </source>
</evidence>
<gene>
    <name evidence="1" type="ORF">Pan153_17200</name>
</gene>
<evidence type="ECO:0000313" key="1">
    <source>
        <dbReference type="EMBL" id="QDV17086.1"/>
    </source>
</evidence>
<name>A0A518FL41_9PLAN</name>
<dbReference type="RefSeq" id="WP_145455042.1">
    <property type="nucleotide sequence ID" value="NZ_CP036317.1"/>
</dbReference>
<protein>
    <submittedName>
        <fullName evidence="1">Uncharacterized protein</fullName>
    </submittedName>
</protein>